<dbReference type="Proteomes" id="UP000288805">
    <property type="component" value="Unassembled WGS sequence"/>
</dbReference>
<dbReference type="AlphaFoldDB" id="A0A438F8G0"/>
<evidence type="ECO:0000256" key="1">
    <source>
        <dbReference type="RuleBase" id="RU369085"/>
    </source>
</evidence>
<evidence type="ECO:0000313" key="5">
    <source>
        <dbReference type="Proteomes" id="UP000288805"/>
    </source>
</evidence>
<proteinExistence type="predicted"/>
<sequence length="479" mass="53851">MSNLTTDAVTSVSFSDFPEDVQLCILSFLTPSEIATFACTSKRFLSLCTCDSKLWFTLCDRRWGSKTQIKKWGSGKITYRLLYRTLIEWENLIGFWRRSGQVTLGVASPPLIFFEWCPSFIIGSRVSPSRLGTYHVIKAPFLCMSITPEGETMNFLDPDGKIESSEDFVNAVQAGFLENDLIPVHVSFMGKNHVVVEENLSFTSLNSQEPKNTGFRRSSSSGNVRAEDIGVVEDMIGAESGSPGSLPDRFMSEIYQYFANRTSPGGERASRRQRKREKARQGRRKWMPEHFVKIVNCSPTPSRPLQGLWKVSLLFPLSPLGISDDKNLYFFLVAYDDIGGIACRTIGDSSKPLSDYSPVFWTSKTTFLEAPFSPEEEYLYDSRIHLRPLATADHIHGHHPLTENEVVSHILCINSSYDLVIPDLAGTSANPQDVEGRIWLYESGTFGFGFLRNHFIVDLKHIAQHGCLLEAMELCSDLC</sequence>
<dbReference type="Pfam" id="PF12937">
    <property type="entry name" value="F-box-like"/>
    <property type="match status" value="1"/>
</dbReference>
<dbReference type="SMART" id="SM00256">
    <property type="entry name" value="FBOX"/>
    <property type="match status" value="1"/>
</dbReference>
<comment type="caution">
    <text evidence="4">The sequence shown here is derived from an EMBL/GenBank/DDBJ whole genome shotgun (WGS) entry which is preliminary data.</text>
</comment>
<dbReference type="PANTHER" id="PTHR12874">
    <property type="entry name" value="F-BOX ONLY PROTEIN 48-RELATED"/>
    <property type="match status" value="1"/>
</dbReference>
<dbReference type="GO" id="GO:0031146">
    <property type="term" value="P:SCF-dependent proteasomal ubiquitin-dependent protein catabolic process"/>
    <property type="evidence" value="ECO:0007669"/>
    <property type="project" value="UniProtKB-UniRule"/>
</dbReference>
<comment type="subunit">
    <text evidence="1">Component of the SCF-type E3 ligase complex.</text>
</comment>
<dbReference type="InterPro" id="IPR001810">
    <property type="entry name" value="F-box_dom"/>
</dbReference>
<dbReference type="EMBL" id="QGNW01001094">
    <property type="protein sequence ID" value="RVW56122.1"/>
    <property type="molecule type" value="Genomic_DNA"/>
</dbReference>
<dbReference type="PANTHER" id="PTHR12874:SF28">
    <property type="entry name" value="F-BOX PROTEIN"/>
    <property type="match status" value="1"/>
</dbReference>
<feature type="domain" description="F-box" evidence="3">
    <location>
        <begin position="11"/>
        <end position="58"/>
    </location>
</feature>
<dbReference type="GO" id="GO:0005634">
    <property type="term" value="C:nucleus"/>
    <property type="evidence" value="ECO:0007669"/>
    <property type="project" value="UniProtKB-SubCell"/>
</dbReference>
<dbReference type="GO" id="GO:0016567">
    <property type="term" value="P:protein ubiquitination"/>
    <property type="evidence" value="ECO:0007669"/>
    <property type="project" value="UniProtKB-UniRule"/>
</dbReference>
<protein>
    <recommendedName>
        <fullName evidence="1">F-box protein</fullName>
    </recommendedName>
</protein>
<feature type="region of interest" description="Disordered" evidence="2">
    <location>
        <begin position="262"/>
        <end position="284"/>
    </location>
</feature>
<dbReference type="Gene3D" id="1.20.1280.50">
    <property type="match status" value="1"/>
</dbReference>
<evidence type="ECO:0000259" key="3">
    <source>
        <dbReference type="PROSITE" id="PS50181"/>
    </source>
</evidence>
<keyword evidence="1" id="KW-0833">Ubl conjugation pathway</keyword>
<dbReference type="CDD" id="cd09917">
    <property type="entry name" value="F-box_SF"/>
    <property type="match status" value="1"/>
</dbReference>
<gene>
    <name evidence="4" type="primary">VvCHDh000151_0</name>
    <name evidence="4" type="ORF">CK203_080801</name>
</gene>
<comment type="pathway">
    <text evidence="1">Protein modification; protein ubiquitination.</text>
</comment>
<accession>A0A438F8G0</accession>
<dbReference type="InterPro" id="IPR036047">
    <property type="entry name" value="F-box-like_dom_sf"/>
</dbReference>
<comment type="subcellular location">
    <subcellularLocation>
        <location evidence="1">Nucleus</location>
    </subcellularLocation>
</comment>
<reference evidence="4 5" key="1">
    <citation type="journal article" date="2018" name="PLoS Genet.">
        <title>Population sequencing reveals clonal diversity and ancestral inbreeding in the grapevine cultivar Chardonnay.</title>
        <authorList>
            <person name="Roach M.J."/>
            <person name="Johnson D.L."/>
            <person name="Bohlmann J."/>
            <person name="van Vuuren H.J."/>
            <person name="Jones S.J."/>
            <person name="Pretorius I.S."/>
            <person name="Schmidt S.A."/>
            <person name="Borneman A.R."/>
        </authorList>
    </citation>
    <scope>NUCLEOTIDE SEQUENCE [LARGE SCALE GENOMIC DNA]</scope>
    <source>
        <strain evidence="5">cv. Chardonnay</strain>
        <tissue evidence="4">Leaf</tissue>
    </source>
</reference>
<organism evidence="4 5">
    <name type="scientific">Vitis vinifera</name>
    <name type="common">Grape</name>
    <dbReference type="NCBI Taxonomy" id="29760"/>
    <lineage>
        <taxon>Eukaryota</taxon>
        <taxon>Viridiplantae</taxon>
        <taxon>Streptophyta</taxon>
        <taxon>Embryophyta</taxon>
        <taxon>Tracheophyta</taxon>
        <taxon>Spermatophyta</taxon>
        <taxon>Magnoliopsida</taxon>
        <taxon>eudicotyledons</taxon>
        <taxon>Gunneridae</taxon>
        <taxon>Pentapetalae</taxon>
        <taxon>rosids</taxon>
        <taxon>Vitales</taxon>
        <taxon>Vitaceae</taxon>
        <taxon>Viteae</taxon>
        <taxon>Vitis</taxon>
    </lineage>
</organism>
<comment type="function">
    <text evidence="1">Acts as a component of a SCF E3 ubiquitin ligase complexes.</text>
</comment>
<evidence type="ECO:0000256" key="2">
    <source>
        <dbReference type="SAM" id="MobiDB-lite"/>
    </source>
</evidence>
<keyword evidence="1" id="KW-0539">Nucleus</keyword>
<evidence type="ECO:0000313" key="4">
    <source>
        <dbReference type="EMBL" id="RVW56122.1"/>
    </source>
</evidence>
<dbReference type="SUPFAM" id="SSF81383">
    <property type="entry name" value="F-box domain"/>
    <property type="match status" value="1"/>
</dbReference>
<dbReference type="PROSITE" id="PS50181">
    <property type="entry name" value="FBOX"/>
    <property type="match status" value="1"/>
</dbReference>
<dbReference type="GO" id="GO:0019005">
    <property type="term" value="C:SCF ubiquitin ligase complex"/>
    <property type="evidence" value="ECO:0007669"/>
    <property type="project" value="UniProtKB-UniRule"/>
</dbReference>
<feature type="compositionally biased region" description="Basic residues" evidence="2">
    <location>
        <begin position="271"/>
        <end position="284"/>
    </location>
</feature>
<name>A0A438F8G0_VITVI</name>